<dbReference type="InterPro" id="IPR011008">
    <property type="entry name" value="Dimeric_a/b-barrel"/>
</dbReference>
<dbReference type="SUPFAM" id="SSF46785">
    <property type="entry name" value="Winged helix' DNA-binding domain"/>
    <property type="match status" value="1"/>
</dbReference>
<evidence type="ECO:0000256" key="3">
    <source>
        <dbReference type="ARBA" id="ARBA00023163"/>
    </source>
</evidence>
<keyword evidence="2" id="KW-0238">DNA-binding</keyword>
<dbReference type="PRINTS" id="PR00033">
    <property type="entry name" value="HTHASNC"/>
</dbReference>
<dbReference type="PANTHER" id="PTHR30154:SF34">
    <property type="entry name" value="TRANSCRIPTIONAL REGULATOR AZLB"/>
    <property type="match status" value="1"/>
</dbReference>
<dbReference type="InterPro" id="IPR000485">
    <property type="entry name" value="AsnC-type_HTH_dom"/>
</dbReference>
<dbReference type="Gene3D" id="3.30.70.920">
    <property type="match status" value="1"/>
</dbReference>
<keyword evidence="1" id="KW-0805">Transcription regulation</keyword>
<name>A0ABW9FZV5_9NOCA</name>
<dbReference type="EMBL" id="JBDLNU010000006">
    <property type="protein sequence ID" value="MFM1731106.1"/>
    <property type="molecule type" value="Genomic_DNA"/>
</dbReference>
<comment type="caution">
    <text evidence="5">The sequence shown here is derived from an EMBL/GenBank/DDBJ whole genome shotgun (WGS) entry which is preliminary data.</text>
</comment>
<dbReference type="Gene3D" id="1.10.10.10">
    <property type="entry name" value="Winged helix-like DNA-binding domain superfamily/Winged helix DNA-binding domain"/>
    <property type="match status" value="2"/>
</dbReference>
<evidence type="ECO:0000256" key="2">
    <source>
        <dbReference type="ARBA" id="ARBA00023125"/>
    </source>
</evidence>
<evidence type="ECO:0000259" key="4">
    <source>
        <dbReference type="Pfam" id="PF13404"/>
    </source>
</evidence>
<evidence type="ECO:0000313" key="6">
    <source>
        <dbReference type="Proteomes" id="UP001629744"/>
    </source>
</evidence>
<proteinExistence type="predicted"/>
<dbReference type="InterPro" id="IPR036388">
    <property type="entry name" value="WH-like_DNA-bd_sf"/>
</dbReference>
<evidence type="ECO:0000256" key="1">
    <source>
        <dbReference type="ARBA" id="ARBA00023015"/>
    </source>
</evidence>
<dbReference type="Pfam" id="PF13404">
    <property type="entry name" value="HTH_AsnC-type"/>
    <property type="match status" value="1"/>
</dbReference>
<dbReference type="SMART" id="SM00344">
    <property type="entry name" value="HTH_ASNC"/>
    <property type="match status" value="1"/>
</dbReference>
<accession>A0ABW9FZV5</accession>
<dbReference type="SUPFAM" id="SSF54909">
    <property type="entry name" value="Dimeric alpha+beta barrel"/>
    <property type="match status" value="1"/>
</dbReference>
<reference evidence="5 6" key="1">
    <citation type="submission" date="2023-11" db="EMBL/GenBank/DDBJ databases">
        <authorList>
            <person name="Val-Calvo J."/>
            <person name="Scortti M."/>
            <person name="Vazquez-Boland J."/>
        </authorList>
    </citation>
    <scope>NUCLEOTIDE SEQUENCE [LARGE SCALE GENOMIC DNA]</scope>
    <source>
        <strain evidence="5 6">DSM 46662</strain>
    </source>
</reference>
<keyword evidence="6" id="KW-1185">Reference proteome</keyword>
<feature type="domain" description="HTH asnC-type" evidence="4">
    <location>
        <begin position="172"/>
        <end position="211"/>
    </location>
</feature>
<evidence type="ECO:0000313" key="5">
    <source>
        <dbReference type="EMBL" id="MFM1731106.1"/>
    </source>
</evidence>
<organism evidence="5 6">
    <name type="scientific">Prescottella soli</name>
    <dbReference type="NCBI Taxonomy" id="1543852"/>
    <lineage>
        <taxon>Bacteria</taxon>
        <taxon>Bacillati</taxon>
        <taxon>Actinomycetota</taxon>
        <taxon>Actinomycetes</taxon>
        <taxon>Mycobacteriales</taxon>
        <taxon>Nocardiaceae</taxon>
        <taxon>Prescottella</taxon>
    </lineage>
</organism>
<protein>
    <submittedName>
        <fullName evidence="5">AsnC family transcriptional regulator</fullName>
    </submittedName>
</protein>
<dbReference type="InterPro" id="IPR019888">
    <property type="entry name" value="Tscrpt_reg_AsnC-like"/>
</dbReference>
<dbReference type="RefSeq" id="WP_348610907.1">
    <property type="nucleotide sequence ID" value="NZ_CP157276.1"/>
</dbReference>
<gene>
    <name evidence="5" type="ORF">ABEU19_004656</name>
</gene>
<dbReference type="Proteomes" id="UP001629744">
    <property type="component" value="Unassembled WGS sequence"/>
</dbReference>
<keyword evidence="3" id="KW-0804">Transcription</keyword>
<dbReference type="InterPro" id="IPR036390">
    <property type="entry name" value="WH_DNA-bd_sf"/>
</dbReference>
<dbReference type="PANTHER" id="PTHR30154">
    <property type="entry name" value="LEUCINE-RESPONSIVE REGULATORY PROTEIN"/>
    <property type="match status" value="1"/>
</dbReference>
<sequence length="343" mass="37741">MVSELDLKIIHALQIFPRVDWGKLSGVLDVSAPTLARHWDAMTEAGIAWVTPFPGPRYHDAGWSAFLYLSSKPDQQEELLDHLCQNPAFATVSLVSGPYDVLVDCYVSSYAAMLKILTESFANLPGLARREVVFTTEYFRTAVEWRSGTLEPAQMRRLDASAGLAHPRPVPDAVDTRLIEELSVDGRAPWAQLGATCGVAAQTAKRRVERLLNSGYLTLRCDTATEVVAGQREITLLLSAPASEVDTIGGYLASLPNCRVSAQILGAANILATLWVHDFGEVKELELELARRAPNCTVTSRQATVRHYKRAGRLLDAQGRSRGRVPVPLWGDSHRNDRPSNPF</sequence>